<protein>
    <recommendedName>
        <fullName evidence="3 6">Ornithine carbamoyltransferase</fullName>
        <shortName evidence="6">OTCase</shortName>
        <ecNumber evidence="3 6">2.1.3.3</ecNumber>
    </recommendedName>
</protein>
<organism evidence="9 10">
    <name type="scientific">Dethiosulfatarculus sandiegensis</name>
    <dbReference type="NCBI Taxonomy" id="1429043"/>
    <lineage>
        <taxon>Bacteria</taxon>
        <taxon>Pseudomonadati</taxon>
        <taxon>Thermodesulfobacteriota</taxon>
        <taxon>Desulfarculia</taxon>
        <taxon>Desulfarculales</taxon>
        <taxon>Desulfarculaceae</taxon>
        <taxon>Dethiosulfatarculus</taxon>
    </lineage>
</organism>
<dbReference type="InterPro" id="IPR006131">
    <property type="entry name" value="Asp_carbamoyltransf_Asp/Orn-bd"/>
</dbReference>
<dbReference type="InterPro" id="IPR002292">
    <property type="entry name" value="Orn/put_carbamltrans"/>
</dbReference>
<evidence type="ECO:0000256" key="3">
    <source>
        <dbReference type="ARBA" id="ARBA00013007"/>
    </source>
</evidence>
<dbReference type="PANTHER" id="PTHR45753">
    <property type="entry name" value="ORNITHINE CARBAMOYLTRANSFERASE, MITOCHONDRIAL"/>
    <property type="match status" value="1"/>
</dbReference>
<comment type="similarity">
    <text evidence="2 6">Belongs to the aspartate/ornithine carbamoyltransferase superfamily. OTCase family.</text>
</comment>
<gene>
    <name evidence="9" type="ORF">X474_22500</name>
</gene>
<feature type="domain" description="Aspartate/ornithine carbamoyltransferase Asp/Orn-binding" evidence="7">
    <location>
        <begin position="156"/>
        <end position="302"/>
    </location>
</feature>
<dbReference type="InterPro" id="IPR006130">
    <property type="entry name" value="Asp/Orn_carbamoylTrfase"/>
</dbReference>
<dbReference type="EMBL" id="AZAC01000045">
    <property type="protein sequence ID" value="KIX11690.1"/>
    <property type="molecule type" value="Genomic_DNA"/>
</dbReference>
<dbReference type="NCBIfam" id="TIGR00658">
    <property type="entry name" value="orni_carb_tr"/>
    <property type="match status" value="1"/>
</dbReference>
<comment type="pathway">
    <text evidence="1">Amino-acid biosynthesis; L-arginine biosynthesis; L-arginine from L-ornithine and carbamoyl phosphate: step 1/3.</text>
</comment>
<dbReference type="InterPro" id="IPR036901">
    <property type="entry name" value="Asp/Orn_carbamoylTrfase_sf"/>
</dbReference>
<name>A0A0D2JQB7_9BACT</name>
<comment type="subcellular location">
    <subcellularLocation>
        <location evidence="6">Cytoplasm</location>
    </subcellularLocation>
</comment>
<dbReference type="Pfam" id="PF02729">
    <property type="entry name" value="OTCace_N"/>
    <property type="match status" value="1"/>
</dbReference>
<dbReference type="GO" id="GO:0042450">
    <property type="term" value="P:L-arginine biosynthetic process via ornithine"/>
    <property type="evidence" value="ECO:0007669"/>
    <property type="project" value="UniProtKB-UniRule"/>
</dbReference>
<dbReference type="AlphaFoldDB" id="A0A0D2JQB7"/>
<dbReference type="SUPFAM" id="SSF53671">
    <property type="entry name" value="Aspartate/ornithine carbamoyltransferase"/>
    <property type="match status" value="1"/>
</dbReference>
<dbReference type="PRINTS" id="PR00102">
    <property type="entry name" value="OTCASE"/>
</dbReference>
<dbReference type="FunCoup" id="A0A0D2JQB7">
    <property type="interactions" value="454"/>
</dbReference>
<proteinExistence type="inferred from homology"/>
<feature type="binding site" evidence="6">
    <location>
        <position position="164"/>
    </location>
    <ligand>
        <name>L-ornithine</name>
        <dbReference type="ChEBI" id="CHEBI:46911"/>
    </ligand>
</feature>
<keyword evidence="10" id="KW-1185">Reference proteome</keyword>
<evidence type="ECO:0000256" key="1">
    <source>
        <dbReference type="ARBA" id="ARBA00004975"/>
    </source>
</evidence>
<dbReference type="RefSeq" id="WP_044351582.1">
    <property type="nucleotide sequence ID" value="NZ_AZAC01000045.1"/>
</dbReference>
<dbReference type="GO" id="GO:0016597">
    <property type="term" value="F:amino acid binding"/>
    <property type="evidence" value="ECO:0007669"/>
    <property type="project" value="InterPro"/>
</dbReference>
<feature type="binding site" evidence="6">
    <location>
        <begin position="133"/>
        <end position="136"/>
    </location>
    <ligand>
        <name>carbamoyl phosphate</name>
        <dbReference type="ChEBI" id="CHEBI:58228"/>
    </ligand>
</feature>
<dbReference type="Pfam" id="PF00185">
    <property type="entry name" value="OTCace"/>
    <property type="match status" value="1"/>
</dbReference>
<evidence type="ECO:0000313" key="10">
    <source>
        <dbReference type="Proteomes" id="UP000032233"/>
    </source>
</evidence>
<dbReference type="Proteomes" id="UP000032233">
    <property type="component" value="Unassembled WGS sequence"/>
</dbReference>
<feature type="binding site" evidence="6">
    <location>
        <position position="82"/>
    </location>
    <ligand>
        <name>carbamoyl phosphate</name>
        <dbReference type="ChEBI" id="CHEBI:58228"/>
    </ligand>
</feature>
<dbReference type="InParanoid" id="A0A0D2JQB7"/>
<evidence type="ECO:0000256" key="2">
    <source>
        <dbReference type="ARBA" id="ARBA00007805"/>
    </source>
</evidence>
<dbReference type="EC" id="2.1.3.3" evidence="3 6"/>
<dbReference type="Gene3D" id="3.40.50.1370">
    <property type="entry name" value="Aspartate/ornithine carbamoyltransferase"/>
    <property type="match status" value="2"/>
</dbReference>
<sequence>MKLATKHLLTIRELTTEEVLGLVARALELKQGWPKGFKPRPLTDKAVAMIFEKSSTRTRVSFEIGVSQLGGHPLFMASRDMQLARSEPLRDTARILSRYADAMVVRTFGQEVVEELATHGSVPVINALTDKYHPCQVMSDLLTVHENLGDVRKPVYAWVGDGNNMAHSWLEAAARLGFELRLACPEGYLPDPEILGHAQTSGAKILLTNDPAEAVEKADVISTDVWTSMGQEEETKKRLKAFSGYCLDRKLLEKAKAAAIVMHCLPAHRGEEISEEVLEGPNSVVWDQAENRLHMQKAIMEALMED</sequence>
<feature type="binding site" evidence="6">
    <location>
        <position position="106"/>
    </location>
    <ligand>
        <name>carbamoyl phosphate</name>
        <dbReference type="ChEBI" id="CHEBI:58228"/>
    </ligand>
</feature>
<feature type="binding site" evidence="6">
    <location>
        <begin position="264"/>
        <end position="265"/>
    </location>
    <ligand>
        <name>carbamoyl phosphate</name>
        <dbReference type="ChEBI" id="CHEBI:58228"/>
    </ligand>
</feature>
<dbReference type="InterPro" id="IPR006132">
    <property type="entry name" value="Asp/Orn_carbamoyltranf_P-bd"/>
</dbReference>
<dbReference type="GO" id="GO:0004585">
    <property type="term" value="F:ornithine carbamoyltransferase activity"/>
    <property type="evidence" value="ECO:0007669"/>
    <property type="project" value="UniProtKB-UniRule"/>
</dbReference>
<keyword evidence="6" id="KW-0963">Cytoplasm</keyword>
<evidence type="ECO:0000256" key="4">
    <source>
        <dbReference type="ARBA" id="ARBA00022679"/>
    </source>
</evidence>
<reference evidence="9 10" key="1">
    <citation type="submission" date="2013-11" db="EMBL/GenBank/DDBJ databases">
        <title>Metagenomic analysis of a methanogenic consortium involved in long chain n-alkane degradation.</title>
        <authorList>
            <person name="Davidova I.A."/>
            <person name="Callaghan A.V."/>
            <person name="Wawrik B."/>
            <person name="Pruitt S."/>
            <person name="Marks C."/>
            <person name="Duncan K.E."/>
            <person name="Suflita J.M."/>
        </authorList>
    </citation>
    <scope>NUCLEOTIDE SEQUENCE [LARGE SCALE GENOMIC DNA]</scope>
    <source>
        <strain evidence="9 10">SPR</strain>
    </source>
</reference>
<dbReference type="GO" id="GO:0019240">
    <property type="term" value="P:citrulline biosynthetic process"/>
    <property type="evidence" value="ECO:0007669"/>
    <property type="project" value="TreeGrafter"/>
</dbReference>
<comment type="catalytic activity">
    <reaction evidence="5 6">
        <text>carbamoyl phosphate + L-ornithine = L-citrulline + phosphate + H(+)</text>
        <dbReference type="Rhea" id="RHEA:19513"/>
        <dbReference type="ChEBI" id="CHEBI:15378"/>
        <dbReference type="ChEBI" id="CHEBI:43474"/>
        <dbReference type="ChEBI" id="CHEBI:46911"/>
        <dbReference type="ChEBI" id="CHEBI:57743"/>
        <dbReference type="ChEBI" id="CHEBI:58228"/>
        <dbReference type="EC" id="2.1.3.3"/>
    </reaction>
</comment>
<dbReference type="OrthoDB" id="9774690at2"/>
<feature type="binding site" evidence="6">
    <location>
        <position position="224"/>
    </location>
    <ligand>
        <name>L-ornithine</name>
        <dbReference type="ChEBI" id="CHEBI:46911"/>
    </ligand>
</feature>
<feature type="binding site" evidence="6">
    <location>
        <position position="292"/>
    </location>
    <ligand>
        <name>carbamoyl phosphate</name>
        <dbReference type="ChEBI" id="CHEBI:58228"/>
    </ligand>
</feature>
<dbReference type="HAMAP" id="MF_01109">
    <property type="entry name" value="OTCase"/>
    <property type="match status" value="1"/>
</dbReference>
<comment type="caution">
    <text evidence="9">The sequence shown here is derived from an EMBL/GenBank/DDBJ whole genome shotgun (WGS) entry which is preliminary data.</text>
</comment>
<dbReference type="PATRIC" id="fig|1429043.3.peg.4768"/>
<evidence type="ECO:0000259" key="7">
    <source>
        <dbReference type="Pfam" id="PF00185"/>
    </source>
</evidence>
<feature type="domain" description="Aspartate/ornithine carbamoyltransferase carbamoyl-P binding" evidence="8">
    <location>
        <begin position="6"/>
        <end position="146"/>
    </location>
</feature>
<evidence type="ECO:0000256" key="6">
    <source>
        <dbReference type="HAMAP-Rule" id="MF_01109"/>
    </source>
</evidence>
<evidence type="ECO:0000313" key="9">
    <source>
        <dbReference type="EMBL" id="KIX11690.1"/>
    </source>
</evidence>
<accession>A0A0D2JQB7</accession>
<evidence type="ECO:0000259" key="8">
    <source>
        <dbReference type="Pfam" id="PF02729"/>
    </source>
</evidence>
<dbReference type="STRING" id="1429043.X474_22500"/>
<dbReference type="NCBIfam" id="NF001986">
    <property type="entry name" value="PRK00779.1"/>
    <property type="match status" value="1"/>
</dbReference>
<feature type="binding site" evidence="6">
    <location>
        <begin position="55"/>
        <end position="58"/>
    </location>
    <ligand>
        <name>carbamoyl phosphate</name>
        <dbReference type="ChEBI" id="CHEBI:58228"/>
    </ligand>
</feature>
<dbReference type="FunFam" id="3.40.50.1370:FF:000008">
    <property type="entry name" value="Ornithine carbamoyltransferase"/>
    <property type="match status" value="1"/>
</dbReference>
<keyword evidence="4 6" id="KW-0808">Transferase</keyword>
<dbReference type="GO" id="GO:0005737">
    <property type="term" value="C:cytoplasm"/>
    <property type="evidence" value="ECO:0007669"/>
    <property type="project" value="UniProtKB-SubCell"/>
</dbReference>
<dbReference type="PRINTS" id="PR00100">
    <property type="entry name" value="AOTCASE"/>
</dbReference>
<dbReference type="PANTHER" id="PTHR45753:SF3">
    <property type="entry name" value="ORNITHINE TRANSCARBAMYLASE, MITOCHONDRIAL"/>
    <property type="match status" value="1"/>
</dbReference>
<evidence type="ECO:0000256" key="5">
    <source>
        <dbReference type="ARBA" id="ARBA00048772"/>
    </source>
</evidence>
<dbReference type="PROSITE" id="PS00097">
    <property type="entry name" value="CARBAMOYLTRANSFERASE"/>
    <property type="match status" value="1"/>
</dbReference>
<feature type="binding site" evidence="6">
    <location>
        <begin position="228"/>
        <end position="229"/>
    </location>
    <ligand>
        <name>L-ornithine</name>
        <dbReference type="ChEBI" id="CHEBI:46911"/>
    </ligand>
</feature>
<dbReference type="InterPro" id="IPR024904">
    <property type="entry name" value="OTCase_ArgI"/>
</dbReference>